<gene>
    <name evidence="2" type="ORF">A464_442</name>
</gene>
<feature type="transmembrane region" description="Helical" evidence="1">
    <location>
        <begin position="20"/>
        <end position="42"/>
    </location>
</feature>
<dbReference type="HOGENOM" id="CLU_3188699_0_0_6"/>
<accession>S5MSS1</accession>
<name>S5MSS1_SALBN</name>
<proteinExistence type="predicted"/>
<dbReference type="EMBL" id="CP006608">
    <property type="protein sequence ID" value="AGR57628.1"/>
    <property type="molecule type" value="Genomic_DNA"/>
</dbReference>
<dbReference type="Proteomes" id="UP000015042">
    <property type="component" value="Chromosome"/>
</dbReference>
<organism evidence="2 3">
    <name type="scientific">Salmonella bongori N268-08</name>
    <dbReference type="NCBI Taxonomy" id="1197719"/>
    <lineage>
        <taxon>Bacteria</taxon>
        <taxon>Pseudomonadati</taxon>
        <taxon>Pseudomonadota</taxon>
        <taxon>Gammaproteobacteria</taxon>
        <taxon>Enterobacterales</taxon>
        <taxon>Enterobacteriaceae</taxon>
        <taxon>Salmonella</taxon>
    </lineage>
</organism>
<sequence length="46" mass="5201">MMLTRIRPTDSRPEGIYTAIRHFLFLFSIFPPLTVSASGGFLERSA</sequence>
<evidence type="ECO:0000313" key="2">
    <source>
        <dbReference type="EMBL" id="AGR57628.1"/>
    </source>
</evidence>
<evidence type="ECO:0000313" key="3">
    <source>
        <dbReference type="Proteomes" id="UP000015042"/>
    </source>
</evidence>
<dbReference type="KEGG" id="sbz:A464_442"/>
<keyword evidence="1" id="KW-0472">Membrane</keyword>
<dbReference type="AlphaFoldDB" id="S5MSS1"/>
<keyword evidence="1" id="KW-0812">Transmembrane</keyword>
<reference evidence="2 3" key="1">
    <citation type="submission" date="2013-07" db="EMBL/GenBank/DDBJ databases">
        <title>Genome sequence of Salmonella bongori N268-08 - a rare clinical isolate.</title>
        <authorList>
            <person name="Marti R."/>
            <person name="Hagens S."/>
            <person name="Loessner M.J."/>
            <person name="Klumpp J."/>
        </authorList>
    </citation>
    <scope>NUCLEOTIDE SEQUENCE [LARGE SCALE GENOMIC DNA]</scope>
    <source>
        <strain evidence="2 3">N268-08</strain>
    </source>
</reference>
<keyword evidence="1" id="KW-1133">Transmembrane helix</keyword>
<dbReference type="PATRIC" id="fig|1197719.3.peg.442"/>
<evidence type="ECO:0000256" key="1">
    <source>
        <dbReference type="SAM" id="Phobius"/>
    </source>
</evidence>
<protein>
    <submittedName>
        <fullName evidence="2">Uncharacterized protein</fullName>
    </submittedName>
</protein>